<feature type="domain" description="N-acetyltransferase" evidence="1">
    <location>
        <begin position="14"/>
        <end position="163"/>
    </location>
</feature>
<dbReference type="CDD" id="cd04301">
    <property type="entry name" value="NAT_SF"/>
    <property type="match status" value="1"/>
</dbReference>
<dbReference type="GO" id="GO:1990189">
    <property type="term" value="F:protein N-terminal-serine acetyltransferase activity"/>
    <property type="evidence" value="ECO:0007669"/>
    <property type="project" value="TreeGrafter"/>
</dbReference>
<dbReference type="InterPro" id="IPR051908">
    <property type="entry name" value="Ribosomal_N-acetyltransferase"/>
</dbReference>
<organism evidence="2 3">
    <name type="scientific">Marmoricola endophyticus</name>
    <dbReference type="NCBI Taxonomy" id="2040280"/>
    <lineage>
        <taxon>Bacteria</taxon>
        <taxon>Bacillati</taxon>
        <taxon>Actinomycetota</taxon>
        <taxon>Actinomycetes</taxon>
        <taxon>Propionibacteriales</taxon>
        <taxon>Nocardioidaceae</taxon>
        <taxon>Marmoricola</taxon>
    </lineage>
</organism>
<dbReference type="EMBL" id="BMKQ01000001">
    <property type="protein sequence ID" value="GGF30950.1"/>
    <property type="molecule type" value="Genomic_DNA"/>
</dbReference>
<dbReference type="InterPro" id="IPR000182">
    <property type="entry name" value="GNAT_dom"/>
</dbReference>
<dbReference type="PANTHER" id="PTHR43441">
    <property type="entry name" value="RIBOSOMAL-PROTEIN-SERINE ACETYLTRANSFERASE"/>
    <property type="match status" value="1"/>
</dbReference>
<name>A0A917EXF7_9ACTN</name>
<dbReference type="Pfam" id="PF13302">
    <property type="entry name" value="Acetyltransf_3"/>
    <property type="match status" value="1"/>
</dbReference>
<dbReference type="InterPro" id="IPR016181">
    <property type="entry name" value="Acyl_CoA_acyltransferase"/>
</dbReference>
<reference evidence="2" key="2">
    <citation type="submission" date="2020-09" db="EMBL/GenBank/DDBJ databases">
        <authorList>
            <person name="Sun Q."/>
            <person name="Zhou Y."/>
        </authorList>
    </citation>
    <scope>NUCLEOTIDE SEQUENCE</scope>
    <source>
        <strain evidence="2">CGMCC 1.16067</strain>
    </source>
</reference>
<evidence type="ECO:0000259" key="1">
    <source>
        <dbReference type="PROSITE" id="PS51186"/>
    </source>
</evidence>
<accession>A0A917EXF7</accession>
<dbReference type="PANTHER" id="PTHR43441:SF10">
    <property type="entry name" value="ACETYLTRANSFERASE"/>
    <property type="match status" value="1"/>
</dbReference>
<sequence length="178" mass="19069">MRARSAPTVGVVPVLLRDFTEADDPRILQTAADPGTRLWNPFKPADDPVAWRAKIADGVTRTFAITDASDVLLGTIALFDVDHEQGTVELGYRVHPDARGRGVGTAAVRAACAVAFGELGLRRVMLYHAVANPASCRVAERAGFALEGTLREGYVYGDGRAYDEHLHGLLSSDPLSSP</sequence>
<dbReference type="PROSITE" id="PS51186">
    <property type="entry name" value="GNAT"/>
    <property type="match status" value="1"/>
</dbReference>
<dbReference type="AlphaFoldDB" id="A0A917EXF7"/>
<dbReference type="GO" id="GO:0005737">
    <property type="term" value="C:cytoplasm"/>
    <property type="evidence" value="ECO:0007669"/>
    <property type="project" value="TreeGrafter"/>
</dbReference>
<protein>
    <recommendedName>
        <fullName evidence="1">N-acetyltransferase domain-containing protein</fullName>
    </recommendedName>
</protein>
<dbReference type="SUPFAM" id="SSF55729">
    <property type="entry name" value="Acyl-CoA N-acyltransferases (Nat)"/>
    <property type="match status" value="1"/>
</dbReference>
<proteinExistence type="predicted"/>
<reference evidence="2" key="1">
    <citation type="journal article" date="2014" name="Int. J. Syst. Evol. Microbiol.">
        <title>Complete genome sequence of Corynebacterium casei LMG S-19264T (=DSM 44701T), isolated from a smear-ripened cheese.</title>
        <authorList>
            <consortium name="US DOE Joint Genome Institute (JGI-PGF)"/>
            <person name="Walter F."/>
            <person name="Albersmeier A."/>
            <person name="Kalinowski J."/>
            <person name="Ruckert C."/>
        </authorList>
    </citation>
    <scope>NUCLEOTIDE SEQUENCE</scope>
    <source>
        <strain evidence="2">CGMCC 1.16067</strain>
    </source>
</reference>
<gene>
    <name evidence="2" type="ORF">GCM10011519_00460</name>
</gene>
<dbReference type="Proteomes" id="UP000649179">
    <property type="component" value="Unassembled WGS sequence"/>
</dbReference>
<dbReference type="GO" id="GO:0008999">
    <property type="term" value="F:protein-N-terminal-alanine acetyltransferase activity"/>
    <property type="evidence" value="ECO:0007669"/>
    <property type="project" value="TreeGrafter"/>
</dbReference>
<evidence type="ECO:0000313" key="3">
    <source>
        <dbReference type="Proteomes" id="UP000649179"/>
    </source>
</evidence>
<dbReference type="Gene3D" id="3.40.630.30">
    <property type="match status" value="1"/>
</dbReference>
<comment type="caution">
    <text evidence="2">The sequence shown here is derived from an EMBL/GenBank/DDBJ whole genome shotgun (WGS) entry which is preliminary data.</text>
</comment>
<evidence type="ECO:0000313" key="2">
    <source>
        <dbReference type="EMBL" id="GGF30950.1"/>
    </source>
</evidence>
<keyword evidence="3" id="KW-1185">Reference proteome</keyword>